<keyword evidence="9" id="KW-0285">Flavoprotein</keyword>
<evidence type="ECO:0000256" key="13">
    <source>
        <dbReference type="ARBA" id="ARBA00022737"/>
    </source>
</evidence>
<dbReference type="Proteomes" id="UP000262699">
    <property type="component" value="Unassembled WGS sequence"/>
</dbReference>
<dbReference type="InterPro" id="IPR001610">
    <property type="entry name" value="PAC"/>
</dbReference>
<keyword evidence="20" id="KW-0472">Membrane</keyword>
<dbReference type="Pfam" id="PF08447">
    <property type="entry name" value="PAS_3"/>
    <property type="match status" value="2"/>
</dbReference>
<dbReference type="GO" id="GO:0005886">
    <property type="term" value="C:plasma membrane"/>
    <property type="evidence" value="ECO:0007669"/>
    <property type="project" value="UniProtKB-SubCell"/>
</dbReference>
<evidence type="ECO:0000313" key="24">
    <source>
        <dbReference type="EMBL" id="HCB76051.1"/>
    </source>
</evidence>
<feature type="coiled-coil region" evidence="22">
    <location>
        <begin position="446"/>
        <end position="473"/>
    </location>
</feature>
<evidence type="ECO:0000256" key="3">
    <source>
        <dbReference type="ARBA" id="ARBA00012438"/>
    </source>
</evidence>
<comment type="subcellular location">
    <subcellularLocation>
        <location evidence="2">Cell inner membrane</location>
        <topology evidence="2">Multi-pass membrane protein</topology>
    </subcellularLocation>
</comment>
<evidence type="ECO:0000256" key="11">
    <source>
        <dbReference type="ARBA" id="ARBA00022679"/>
    </source>
</evidence>
<gene>
    <name evidence="24" type="ORF">DEP91_07725</name>
</gene>
<dbReference type="EC" id="2.7.13.3" evidence="3"/>
<evidence type="ECO:0000256" key="8">
    <source>
        <dbReference type="ARBA" id="ARBA00022606"/>
    </source>
</evidence>
<evidence type="ECO:0000256" key="20">
    <source>
        <dbReference type="ARBA" id="ARBA00023136"/>
    </source>
</evidence>
<keyword evidence="7" id="KW-0597">Phosphoprotein</keyword>
<dbReference type="Pfam" id="PF07536">
    <property type="entry name" value="HWE_HK"/>
    <property type="match status" value="1"/>
</dbReference>
<feature type="domain" description="PAC" evidence="23">
    <location>
        <begin position="538"/>
        <end position="590"/>
    </location>
</feature>
<evidence type="ECO:0000256" key="12">
    <source>
        <dbReference type="ARBA" id="ARBA00022692"/>
    </source>
</evidence>
<evidence type="ECO:0000256" key="2">
    <source>
        <dbReference type="ARBA" id="ARBA00004429"/>
    </source>
</evidence>
<keyword evidence="16" id="KW-0067">ATP-binding</keyword>
<keyword evidence="11" id="KW-0808">Transferase</keyword>
<accession>A0A3D0WBD5</accession>
<dbReference type="Gene3D" id="3.30.450.40">
    <property type="match status" value="1"/>
</dbReference>
<dbReference type="InterPro" id="IPR036890">
    <property type="entry name" value="HATPase_C_sf"/>
</dbReference>
<dbReference type="InterPro" id="IPR013655">
    <property type="entry name" value="PAS_fold_3"/>
</dbReference>
<evidence type="ECO:0000256" key="18">
    <source>
        <dbReference type="ARBA" id="ARBA00022991"/>
    </source>
</evidence>
<proteinExistence type="predicted"/>
<dbReference type="InterPro" id="IPR029016">
    <property type="entry name" value="GAF-like_dom_sf"/>
</dbReference>
<keyword evidence="15" id="KW-0418">Kinase</keyword>
<dbReference type="Gene3D" id="3.30.450.20">
    <property type="entry name" value="PAS domain"/>
    <property type="match status" value="3"/>
</dbReference>
<evidence type="ECO:0000256" key="17">
    <source>
        <dbReference type="ARBA" id="ARBA00022989"/>
    </source>
</evidence>
<evidence type="ECO:0000256" key="5">
    <source>
        <dbReference type="ARBA" id="ARBA00022519"/>
    </source>
</evidence>
<keyword evidence="22" id="KW-0175">Coiled coil</keyword>
<keyword evidence="13" id="KW-0677">Repeat</keyword>
<dbReference type="AlphaFoldDB" id="A0A3D0WBD5"/>
<keyword evidence="5" id="KW-0997">Cell inner membrane</keyword>
<keyword evidence="8" id="KW-0716">Sensory transduction</keyword>
<dbReference type="SMART" id="SM00911">
    <property type="entry name" value="HWE_HK"/>
    <property type="match status" value="1"/>
</dbReference>
<name>A0A3D0WBD5_9SPHN</name>
<dbReference type="SMART" id="SM00091">
    <property type="entry name" value="PAS"/>
    <property type="match status" value="2"/>
</dbReference>
<evidence type="ECO:0000256" key="21">
    <source>
        <dbReference type="ARBA" id="ARBA00023170"/>
    </source>
</evidence>
<evidence type="ECO:0000256" key="7">
    <source>
        <dbReference type="ARBA" id="ARBA00022553"/>
    </source>
</evidence>
<dbReference type="NCBIfam" id="TIGR00229">
    <property type="entry name" value="sensory_box"/>
    <property type="match status" value="2"/>
</dbReference>
<keyword evidence="21" id="KW-0675">Receptor</keyword>
<dbReference type="SUPFAM" id="SSF55781">
    <property type="entry name" value="GAF domain-like"/>
    <property type="match status" value="1"/>
</dbReference>
<evidence type="ECO:0000256" key="22">
    <source>
        <dbReference type="SAM" id="Coils"/>
    </source>
</evidence>
<dbReference type="CDD" id="cd00130">
    <property type="entry name" value="PAS"/>
    <property type="match status" value="2"/>
</dbReference>
<protein>
    <recommendedName>
        <fullName evidence="3">histidine kinase</fullName>
        <ecNumber evidence="3">2.7.13.3</ecNumber>
    </recommendedName>
</protein>
<dbReference type="GO" id="GO:0004673">
    <property type="term" value="F:protein histidine kinase activity"/>
    <property type="evidence" value="ECO:0007669"/>
    <property type="project" value="UniProtKB-EC"/>
</dbReference>
<dbReference type="InterPro" id="IPR000014">
    <property type="entry name" value="PAS"/>
</dbReference>
<dbReference type="EMBL" id="DOYJ01000214">
    <property type="protein sequence ID" value="HCB76051.1"/>
    <property type="molecule type" value="Genomic_DNA"/>
</dbReference>
<dbReference type="PANTHER" id="PTHR41523">
    <property type="entry name" value="TWO-COMPONENT SYSTEM SENSOR PROTEIN"/>
    <property type="match status" value="1"/>
</dbReference>
<dbReference type="GO" id="GO:0009881">
    <property type="term" value="F:photoreceptor activity"/>
    <property type="evidence" value="ECO:0007669"/>
    <property type="project" value="UniProtKB-KW"/>
</dbReference>
<evidence type="ECO:0000256" key="19">
    <source>
        <dbReference type="ARBA" id="ARBA00023026"/>
    </source>
</evidence>
<keyword evidence="19" id="KW-0843">Virulence</keyword>
<keyword evidence="10" id="KW-0288">FMN</keyword>
<evidence type="ECO:0000256" key="9">
    <source>
        <dbReference type="ARBA" id="ARBA00022630"/>
    </source>
</evidence>
<sequence length="799" mass="88784">MAGNAQRGGMPAMKPGDFAAADAARLLDRRPTRAPEHALEAQMLSRLATELAERPEGVLARLADLLVEAGIAGSAGTTICEGACGVWEAVSGAWASLGGTSIPLEGSPCGIVVDRDAPLLMIRPADRFAGAPTDPAAAELLIVPFHRDCVPAGTLWIAAHDPGHRFDGEDLRLLQSLARFAASAQRVRERSRELARSRDLLQGTMNASIDMIQVFEAVRDARGAITDFNWLLNNHMSESRFGKVEGESLLERNPGVVAEGIFDVFRQVTETGEPSLREHHYVHEQFDGWFLQSVTRLGDGVVTTTKDITEWKAAQTELLRLRDEAASDRLRRSEERFRRFGEASQDVLWIRDAATLHWEYLTPAFQALYGIPVTLAIVTPGLDRWLDRIVPGDRTAAKAQIARAQAGESTTFDYRIHHPDGEDRWVRTTAFPIRGTDGAIERIGGIDQNITRIQRAQHALAESEERLRSATEVGRLGLWDWNVRTGHIAWSDEHYRMYGYAVGEIVPAFETWLASVHPDDRAATEAALARATADHGEYDHEFRAVHRDGTVRWIAARGRFTYDSEGRPQRMVGAAIDLTERREAEERQRLLLGELQHRVRNILAVVRSIIRRTHDADQSAEEFVQHLEGRLGALARTQVLLTRAVDAGADLELVIRDELDAQAADFDRVELSGPGVRLPAKVAEVLTLAIHELSTNALKYGVFSSDRGGLAIEWHERIEGECRWLHLEWRERGVEMPRPASGREGFGTELITRRVPYELRGEGRIDLLPDGIRCTLDIPLVAKASILSGGDPARRDDRN</sequence>
<comment type="caution">
    <text evidence="24">The sequence shown here is derived from an EMBL/GenBank/DDBJ whole genome shotgun (WGS) entry which is preliminary data.</text>
</comment>
<dbReference type="PANTHER" id="PTHR41523:SF8">
    <property type="entry name" value="ETHYLENE RESPONSE SENSOR PROTEIN"/>
    <property type="match status" value="1"/>
</dbReference>
<reference evidence="24 25" key="1">
    <citation type="journal article" date="2018" name="Nat. Biotechnol.">
        <title>A standardized bacterial taxonomy based on genome phylogeny substantially revises the tree of life.</title>
        <authorList>
            <person name="Parks D.H."/>
            <person name="Chuvochina M."/>
            <person name="Waite D.W."/>
            <person name="Rinke C."/>
            <person name="Skarshewski A."/>
            <person name="Chaumeil P.A."/>
            <person name="Hugenholtz P."/>
        </authorList>
    </citation>
    <scope>NUCLEOTIDE SEQUENCE [LARGE SCALE GENOMIC DNA]</scope>
    <source>
        <strain evidence="24">UBA9015</strain>
    </source>
</reference>
<evidence type="ECO:0000256" key="15">
    <source>
        <dbReference type="ARBA" id="ARBA00022777"/>
    </source>
</evidence>
<dbReference type="SMART" id="SM00086">
    <property type="entry name" value="PAC"/>
    <property type="match status" value="2"/>
</dbReference>
<dbReference type="InterPro" id="IPR011102">
    <property type="entry name" value="Sig_transdc_His_kinase_HWE"/>
</dbReference>
<evidence type="ECO:0000256" key="6">
    <source>
        <dbReference type="ARBA" id="ARBA00022543"/>
    </source>
</evidence>
<evidence type="ECO:0000256" key="4">
    <source>
        <dbReference type="ARBA" id="ARBA00022475"/>
    </source>
</evidence>
<organism evidence="24 25">
    <name type="scientific">Sphingomonas bacterium</name>
    <dbReference type="NCBI Taxonomy" id="1895847"/>
    <lineage>
        <taxon>Bacteria</taxon>
        <taxon>Pseudomonadati</taxon>
        <taxon>Pseudomonadota</taxon>
        <taxon>Alphaproteobacteria</taxon>
        <taxon>Sphingomonadales</taxon>
        <taxon>Sphingomonadaceae</taxon>
        <taxon>Sphingomonas</taxon>
    </lineage>
</organism>
<dbReference type="SUPFAM" id="SSF55785">
    <property type="entry name" value="PYP-like sensor domain (PAS domain)"/>
    <property type="match status" value="2"/>
</dbReference>
<keyword evidence="12" id="KW-0812">Transmembrane</keyword>
<evidence type="ECO:0000256" key="16">
    <source>
        <dbReference type="ARBA" id="ARBA00022840"/>
    </source>
</evidence>
<dbReference type="FunFam" id="2.10.70.100:FF:000001">
    <property type="entry name" value="Sensory transduction histidine kinase"/>
    <property type="match status" value="1"/>
</dbReference>
<evidence type="ECO:0000256" key="14">
    <source>
        <dbReference type="ARBA" id="ARBA00022741"/>
    </source>
</evidence>
<dbReference type="InterPro" id="IPR000700">
    <property type="entry name" value="PAS-assoc_C"/>
</dbReference>
<feature type="domain" description="PAC" evidence="23">
    <location>
        <begin position="410"/>
        <end position="462"/>
    </location>
</feature>
<dbReference type="Gene3D" id="3.30.565.10">
    <property type="entry name" value="Histidine kinase-like ATPase, C-terminal domain"/>
    <property type="match status" value="1"/>
</dbReference>
<keyword evidence="18" id="KW-0157">Chromophore</keyword>
<keyword evidence="6" id="KW-0600">Photoreceptor protein</keyword>
<dbReference type="InterPro" id="IPR035965">
    <property type="entry name" value="PAS-like_dom_sf"/>
</dbReference>
<dbReference type="PROSITE" id="PS50113">
    <property type="entry name" value="PAC"/>
    <property type="match status" value="2"/>
</dbReference>
<evidence type="ECO:0000259" key="23">
    <source>
        <dbReference type="PROSITE" id="PS50113"/>
    </source>
</evidence>
<dbReference type="Gene3D" id="2.10.70.100">
    <property type="match status" value="1"/>
</dbReference>
<evidence type="ECO:0000256" key="10">
    <source>
        <dbReference type="ARBA" id="ARBA00022643"/>
    </source>
</evidence>
<keyword evidence="14" id="KW-0547">Nucleotide-binding</keyword>
<evidence type="ECO:0000256" key="1">
    <source>
        <dbReference type="ARBA" id="ARBA00000085"/>
    </source>
</evidence>
<keyword evidence="4" id="KW-1003">Cell membrane</keyword>
<dbReference type="GO" id="GO:0005524">
    <property type="term" value="F:ATP binding"/>
    <property type="evidence" value="ECO:0007669"/>
    <property type="project" value="UniProtKB-KW"/>
</dbReference>
<comment type="catalytic activity">
    <reaction evidence="1">
        <text>ATP + protein L-histidine = ADP + protein N-phospho-L-histidine.</text>
        <dbReference type="EC" id="2.7.13.3"/>
    </reaction>
</comment>
<evidence type="ECO:0000313" key="25">
    <source>
        <dbReference type="Proteomes" id="UP000262699"/>
    </source>
</evidence>
<keyword evidence="17" id="KW-1133">Transmembrane helix</keyword>